<feature type="domain" description="Cyanovirin-N" evidence="1">
    <location>
        <begin position="2"/>
        <end position="101"/>
    </location>
</feature>
<dbReference type="InterPro" id="IPR011058">
    <property type="entry name" value="Cyanovirin-N"/>
</dbReference>
<dbReference type="PANTHER" id="PTHR42076">
    <property type="entry name" value="CYANOVIRIN-N HOMOLOG"/>
    <property type="match status" value="1"/>
</dbReference>
<dbReference type="SMART" id="SM01111">
    <property type="entry name" value="CVNH"/>
    <property type="match status" value="1"/>
</dbReference>
<dbReference type="PANTHER" id="PTHR42076:SF1">
    <property type="entry name" value="CYANOVIRIN-N DOMAIN-CONTAINING PROTEIN"/>
    <property type="match status" value="1"/>
</dbReference>
<name>A0A9P8TT04_9HYPO</name>
<comment type="caution">
    <text evidence="2">The sequence shown here is derived from an EMBL/GenBank/DDBJ whole genome shotgun (WGS) entry which is preliminary data.</text>
</comment>
<dbReference type="Pfam" id="PF08881">
    <property type="entry name" value="CVNH"/>
    <property type="match status" value="1"/>
</dbReference>
<keyword evidence="3" id="KW-1185">Reference proteome</keyword>
<dbReference type="InterPro" id="IPR036673">
    <property type="entry name" value="Cyanovirin-N_sf"/>
</dbReference>
<organism evidence="2 3">
    <name type="scientific">Trichoderma cornu-damae</name>
    <dbReference type="NCBI Taxonomy" id="654480"/>
    <lineage>
        <taxon>Eukaryota</taxon>
        <taxon>Fungi</taxon>
        <taxon>Dikarya</taxon>
        <taxon>Ascomycota</taxon>
        <taxon>Pezizomycotina</taxon>
        <taxon>Sordariomycetes</taxon>
        <taxon>Hypocreomycetidae</taxon>
        <taxon>Hypocreales</taxon>
        <taxon>Hypocreaceae</taxon>
        <taxon>Trichoderma</taxon>
    </lineage>
</organism>
<dbReference type="SUPFAM" id="SSF51322">
    <property type="entry name" value="Cyanovirin-N"/>
    <property type="match status" value="1"/>
</dbReference>
<proteinExistence type="predicted"/>
<gene>
    <name evidence="2" type="ORF">Trco_008292</name>
</gene>
<accession>A0A9P8TT04</accession>
<protein>
    <submittedName>
        <fullName evidence="2">Cop9 signalosome complex subunit 5</fullName>
    </submittedName>
</protein>
<sequence>MSFSQSSRNYRLEGSRFIAEVCCEDGTWVDSVIDLNEYVGNNEGVFDLEGNNVFGSADQISWRLDGTTIITLLYKSDGTFGAEQFLNLDNYISNENGVLVFR</sequence>
<dbReference type="AlphaFoldDB" id="A0A9P8TT04"/>
<evidence type="ECO:0000313" key="3">
    <source>
        <dbReference type="Proteomes" id="UP000827724"/>
    </source>
</evidence>
<dbReference type="Proteomes" id="UP000827724">
    <property type="component" value="Unassembled WGS sequence"/>
</dbReference>
<dbReference type="OrthoDB" id="2441380at2759"/>
<evidence type="ECO:0000313" key="2">
    <source>
        <dbReference type="EMBL" id="KAH6603517.1"/>
    </source>
</evidence>
<reference evidence="2" key="1">
    <citation type="submission" date="2021-08" db="EMBL/GenBank/DDBJ databases">
        <title>Chromosome-Level Trichoderma cornu-damae using Hi-C Data.</title>
        <authorList>
            <person name="Kim C.S."/>
        </authorList>
    </citation>
    <scope>NUCLEOTIDE SEQUENCE</scope>
    <source>
        <strain evidence="2">KA19-0412C</strain>
    </source>
</reference>
<dbReference type="EMBL" id="JAIWOZ010000007">
    <property type="protein sequence ID" value="KAH6603517.1"/>
    <property type="molecule type" value="Genomic_DNA"/>
</dbReference>
<evidence type="ECO:0000259" key="1">
    <source>
        <dbReference type="SMART" id="SM01111"/>
    </source>
</evidence>
<dbReference type="Gene3D" id="2.30.60.10">
    <property type="entry name" value="Cyanovirin-N"/>
    <property type="match status" value="1"/>
</dbReference>